<dbReference type="EMBL" id="JAWJWE010000007">
    <property type="protein sequence ID" value="KAK6632742.1"/>
    <property type="molecule type" value="Genomic_DNA"/>
</dbReference>
<feature type="region of interest" description="Disordered" evidence="1">
    <location>
        <begin position="1"/>
        <end position="20"/>
    </location>
</feature>
<organism evidence="2 3">
    <name type="scientific">Polyplax serrata</name>
    <name type="common">Common mouse louse</name>
    <dbReference type="NCBI Taxonomy" id="468196"/>
    <lineage>
        <taxon>Eukaryota</taxon>
        <taxon>Metazoa</taxon>
        <taxon>Ecdysozoa</taxon>
        <taxon>Arthropoda</taxon>
        <taxon>Hexapoda</taxon>
        <taxon>Insecta</taxon>
        <taxon>Pterygota</taxon>
        <taxon>Neoptera</taxon>
        <taxon>Paraneoptera</taxon>
        <taxon>Psocodea</taxon>
        <taxon>Troctomorpha</taxon>
        <taxon>Phthiraptera</taxon>
        <taxon>Anoplura</taxon>
        <taxon>Polyplacidae</taxon>
        <taxon>Polyplax</taxon>
    </lineage>
</organism>
<proteinExistence type="predicted"/>
<dbReference type="AlphaFoldDB" id="A0AAN8S3X1"/>
<name>A0AAN8S3X1_POLSC</name>
<protein>
    <submittedName>
        <fullName evidence="2">Uncharacterized protein</fullName>
    </submittedName>
</protein>
<gene>
    <name evidence="2" type="ORF">RUM43_013512</name>
</gene>
<evidence type="ECO:0000256" key="1">
    <source>
        <dbReference type="SAM" id="MobiDB-lite"/>
    </source>
</evidence>
<comment type="caution">
    <text evidence="2">The sequence shown here is derived from an EMBL/GenBank/DDBJ whole genome shotgun (WGS) entry which is preliminary data.</text>
</comment>
<evidence type="ECO:0000313" key="3">
    <source>
        <dbReference type="Proteomes" id="UP001372834"/>
    </source>
</evidence>
<dbReference type="Proteomes" id="UP001372834">
    <property type="component" value="Unassembled WGS sequence"/>
</dbReference>
<reference evidence="2 3" key="1">
    <citation type="submission" date="2023-10" db="EMBL/GenBank/DDBJ databases">
        <title>Genomes of two closely related lineages of the louse Polyplax serrata with different host specificities.</title>
        <authorList>
            <person name="Martinu J."/>
            <person name="Tarabai H."/>
            <person name="Stefka J."/>
            <person name="Hypsa V."/>
        </authorList>
    </citation>
    <scope>NUCLEOTIDE SEQUENCE [LARGE SCALE GENOMIC DNA]</scope>
    <source>
        <strain evidence="2">HR10_N</strain>
    </source>
</reference>
<sequence>MDVGGDNILGRGDPTVADPQEEFCEDFSSREEGKGGCLCLPLRKLLHGGSPKRKFKGKL</sequence>
<evidence type="ECO:0000313" key="2">
    <source>
        <dbReference type="EMBL" id="KAK6632742.1"/>
    </source>
</evidence>
<accession>A0AAN8S3X1</accession>